<reference evidence="1" key="1">
    <citation type="submission" date="2015-03" db="EMBL/GenBank/DDBJ databases">
        <authorList>
            <person name="Xie B.-B."/>
            <person name="Rong J.-C."/>
            <person name="Qin Q.-L."/>
            <person name="Zhang Y.-Z."/>
        </authorList>
    </citation>
    <scope>NUCLEOTIDE SEQUENCE</scope>
    <source>
        <strain evidence="1">DSM 14585</strain>
    </source>
</reference>
<proteinExistence type="predicted"/>
<protein>
    <submittedName>
        <fullName evidence="1">Two-component system, OmpR family, aerobic respiration control sensor histidine kinase ArcB</fullName>
    </submittedName>
</protein>
<accession>A0ACA8DZD4</accession>
<organism evidence="1 2">
    <name type="scientific">Pseudoalteromonas agarivorans DSM 14585</name>
    <dbReference type="NCBI Taxonomy" id="1312369"/>
    <lineage>
        <taxon>Bacteria</taxon>
        <taxon>Pseudomonadati</taxon>
        <taxon>Pseudomonadota</taxon>
        <taxon>Gammaproteobacteria</taxon>
        <taxon>Alteromonadales</taxon>
        <taxon>Pseudoalteromonadaceae</taxon>
        <taxon>Pseudoalteromonas</taxon>
    </lineage>
</organism>
<keyword evidence="1" id="KW-0418">Kinase</keyword>
<name>A0ACA8DZD4_9GAMM</name>
<gene>
    <name evidence="1" type="primary">arcB</name>
    <name evidence="1" type="ORF">PAGA_a3156</name>
</gene>
<keyword evidence="2" id="KW-1185">Reference proteome</keyword>
<evidence type="ECO:0000313" key="2">
    <source>
        <dbReference type="Proteomes" id="UP000217277"/>
    </source>
</evidence>
<sequence>MTDSSLSPWARVLSSLITRFGELKTAAMCYALLLGVSLILSSMFYYVALGEVNLVDILAVVFFTAVVSPFMISILLNSIRQLDASYAYLDSATKQEKLLNQTLKDNINRLNIEIDERKMAFHAKHRAIEELRREIAERKKTQQELAQQGMLLRSIVDSSPDLFYYRDNNGVFAGCNKMFEEVMGKTSAELIGKTVEQIFPSYFLAEVLRTDKQVEQTHQALTIDVEYMVNGENRWFELRKLPFINDQGDYIGLLAFGRDITSRKEAAQALETAYKDKGKFIATLSHELRTPLNGIVGLTRMLLDTELNKQQRSWCNTVFSSAETLGNIFNDIIDLDKIDREQLDIATDSINVSDFINDVVNFAGLIAEQKELEFSIERNGTLDVYALLDPTRLRQVVWNLINNAVKFTQHGEVKLTCSREERNDGPWLELKISDTGQGIPEEQLSRIFDMYYKAPDLSGKNAIGSGIGLAVTKALVSAMKGTISVTSTEGEGSCFTVHIPLSLCVAPTEQSYAGRGLYILLVEDVPLNAEIATNLLEQRGHEVIWAETGEDALSFVETEDELDLVLLDMQLPDINGDEVARQIRADSHFDKLPIVALTANVRSAEEDLEGISVQGALAKPINTIKLDKMLADLFDIQQSESDKPLLTVSKEALEGINAGVLDVETIEDFVNSMGLEVFKRSSGLFEKLNPQYQQELQSALNENDREEYKSVAHKLKGAAGSVGLNDVQLHAKKMEHGALDELDEVLREWLDTLADKINEGQIALHSFLQLLE</sequence>
<dbReference type="EMBL" id="CP011011">
    <property type="protein sequence ID" value="ATC83336.1"/>
    <property type="molecule type" value="Genomic_DNA"/>
</dbReference>
<dbReference type="Proteomes" id="UP000217277">
    <property type="component" value="Chromosome I"/>
</dbReference>
<keyword evidence="1" id="KW-0808">Transferase</keyword>
<evidence type="ECO:0000313" key="1">
    <source>
        <dbReference type="EMBL" id="ATC83336.1"/>
    </source>
</evidence>